<feature type="region of interest" description="Disordered" evidence="1">
    <location>
        <begin position="1"/>
        <end position="182"/>
    </location>
</feature>
<organism evidence="3 4">
    <name type="scientific">Metarhizium album (strain ARSEF 1941)</name>
    <dbReference type="NCBI Taxonomy" id="1081103"/>
    <lineage>
        <taxon>Eukaryota</taxon>
        <taxon>Fungi</taxon>
        <taxon>Dikarya</taxon>
        <taxon>Ascomycota</taxon>
        <taxon>Pezizomycotina</taxon>
        <taxon>Sordariomycetes</taxon>
        <taxon>Hypocreomycetidae</taxon>
        <taxon>Hypocreales</taxon>
        <taxon>Clavicipitaceae</taxon>
        <taxon>Metarhizium</taxon>
    </lineage>
</organism>
<reference evidence="3 4" key="1">
    <citation type="journal article" date="2014" name="Proc. Natl. Acad. Sci. U.S.A.">
        <title>Trajectory and genomic determinants of fungal-pathogen speciation and host adaptation.</title>
        <authorList>
            <person name="Hu X."/>
            <person name="Xiao G."/>
            <person name="Zheng P."/>
            <person name="Shang Y."/>
            <person name="Su Y."/>
            <person name="Zhang X."/>
            <person name="Liu X."/>
            <person name="Zhan S."/>
            <person name="St Leger R.J."/>
            <person name="Wang C."/>
        </authorList>
    </citation>
    <scope>NUCLEOTIDE SEQUENCE [LARGE SCALE GENOMIC DNA]</scope>
    <source>
        <strain evidence="3 4">ARSEF 1941</strain>
    </source>
</reference>
<proteinExistence type="predicted"/>
<evidence type="ECO:0000259" key="2">
    <source>
        <dbReference type="PROSITE" id="PS50053"/>
    </source>
</evidence>
<dbReference type="SUPFAM" id="SSF54236">
    <property type="entry name" value="Ubiquitin-like"/>
    <property type="match status" value="1"/>
</dbReference>
<evidence type="ECO:0000313" key="3">
    <source>
        <dbReference type="EMBL" id="KHO00078.1"/>
    </source>
</evidence>
<dbReference type="Gene3D" id="3.10.20.90">
    <property type="entry name" value="Phosphatidylinositol 3-kinase Catalytic Subunit, Chain A, domain 1"/>
    <property type="match status" value="1"/>
</dbReference>
<protein>
    <submittedName>
        <fullName evidence="3">Small ubiquitin-related modifier, SUMO</fullName>
    </submittedName>
</protein>
<dbReference type="GeneID" id="63736456"/>
<dbReference type="PROSITE" id="PS50053">
    <property type="entry name" value="UBIQUITIN_2"/>
    <property type="match status" value="1"/>
</dbReference>
<dbReference type="HOGENOM" id="CLU_032739_1_0_1"/>
<feature type="compositionally biased region" description="Acidic residues" evidence="1">
    <location>
        <begin position="391"/>
        <end position="405"/>
    </location>
</feature>
<gene>
    <name evidence="3" type="ORF">MAM_02001</name>
</gene>
<dbReference type="InterPro" id="IPR029071">
    <property type="entry name" value="Ubiquitin-like_domsf"/>
</dbReference>
<dbReference type="InterPro" id="IPR022617">
    <property type="entry name" value="Rad60/SUMO-like_dom"/>
</dbReference>
<dbReference type="OrthoDB" id="3365399at2759"/>
<dbReference type="Pfam" id="PF11976">
    <property type="entry name" value="Rad60-SLD"/>
    <property type="match status" value="1"/>
</dbReference>
<accession>A0A0B2X2U7</accession>
<comment type="caution">
    <text evidence="3">The sequence shown here is derived from an EMBL/GenBank/DDBJ whole genome shotgun (WGS) entry which is preliminary data.</text>
</comment>
<keyword evidence="4" id="KW-1185">Reference proteome</keyword>
<evidence type="ECO:0000256" key="1">
    <source>
        <dbReference type="SAM" id="MobiDB-lite"/>
    </source>
</evidence>
<feature type="compositionally biased region" description="Basic and acidic residues" evidence="1">
    <location>
        <begin position="73"/>
        <end position="87"/>
    </location>
</feature>
<evidence type="ECO:0000313" key="4">
    <source>
        <dbReference type="Proteomes" id="UP000030816"/>
    </source>
</evidence>
<name>A0A0B2X2U7_METAS</name>
<feature type="compositionally biased region" description="Basic residues" evidence="1">
    <location>
        <begin position="53"/>
        <end position="65"/>
    </location>
</feature>
<dbReference type="RefSeq" id="XP_040681143.1">
    <property type="nucleotide sequence ID" value="XM_040820800.1"/>
</dbReference>
<dbReference type="Proteomes" id="UP000030816">
    <property type="component" value="Unassembled WGS sequence"/>
</dbReference>
<feature type="domain" description="Ubiquitin-like" evidence="2">
    <location>
        <begin position="411"/>
        <end position="484"/>
    </location>
</feature>
<sequence length="492" mass="55107">MSEDVTPPRPKVKKLPFKPTALRLATPSDDTGLDDGLDLFRRCKEMEPIKAADRKRRMRRKQKQKQKQEEEEEARRKSAESAKRPLDDHDDGEFEAAVGAQPHKSPRIDRRGTPATYPSKDGDVSVSDLVTPPASKRTRPDLTPSKGAKLHVENIDSSPGDSPSARLLRSHTKTAPPASLHRVARMPKAAPAPVVLIESDDDDVEAMPGSKQRGDGIEILESSLAATASDEDDSDGDEFSEYVRKAEEQRARDQMLSVGADGEATKKPIDILVTSVVRGTKPCCFKFLFDKQLRIARNTWLTLQHRKGILLDVQREDDIVLTWRRQRVYTFSTLLTLGIRPQGNGRAVVDGNGSEGLADGQTRVHMEAWTLDLFREMEREEELRKKREAGELSDEDDAAAPEEPSAEEVKIRVILKARNLEDVNLTVRPETTVETLITGFRAQRSIGSEKDVGLWFDGERLEEHVTMDEAEIDDMDTFEVHVRQGIVACQHE</sequence>
<dbReference type="AlphaFoldDB" id="A0A0B2X2U7"/>
<dbReference type="EMBL" id="AZHE01000003">
    <property type="protein sequence ID" value="KHO00078.1"/>
    <property type="molecule type" value="Genomic_DNA"/>
</dbReference>
<feature type="region of interest" description="Disordered" evidence="1">
    <location>
        <begin position="385"/>
        <end position="405"/>
    </location>
</feature>
<dbReference type="InterPro" id="IPR000626">
    <property type="entry name" value="Ubiquitin-like_dom"/>
</dbReference>
<feature type="compositionally biased region" description="Basic and acidic residues" evidence="1">
    <location>
        <begin position="38"/>
        <end position="52"/>
    </location>
</feature>